<dbReference type="GO" id="GO:0020037">
    <property type="term" value="F:heme binding"/>
    <property type="evidence" value="ECO:0007669"/>
    <property type="project" value="InterPro"/>
</dbReference>
<organism evidence="7 8">
    <name type="scientific">Candidatus Nitrospira nitrosa</name>
    <dbReference type="NCBI Taxonomy" id="1742972"/>
    <lineage>
        <taxon>Bacteria</taxon>
        <taxon>Pseudomonadati</taxon>
        <taxon>Nitrospirota</taxon>
        <taxon>Nitrospiria</taxon>
        <taxon>Nitrospirales</taxon>
        <taxon>Nitrospiraceae</taxon>
        <taxon>Nitrospira</taxon>
    </lineage>
</organism>
<evidence type="ECO:0000256" key="1">
    <source>
        <dbReference type="ARBA" id="ARBA00022617"/>
    </source>
</evidence>
<dbReference type="PANTHER" id="PTHR23150:SF19">
    <property type="entry name" value="FORMYLGLYCINE-GENERATING ENZYME"/>
    <property type="match status" value="1"/>
</dbReference>
<dbReference type="SUPFAM" id="SSF56436">
    <property type="entry name" value="C-type lectin-like"/>
    <property type="match status" value="1"/>
</dbReference>
<dbReference type="STRING" id="1742972.COMA1_11381"/>
<dbReference type="OrthoDB" id="9768004at2"/>
<dbReference type="Gene3D" id="1.10.760.10">
    <property type="entry name" value="Cytochrome c-like domain"/>
    <property type="match status" value="1"/>
</dbReference>
<evidence type="ECO:0000313" key="7">
    <source>
        <dbReference type="EMBL" id="CUS33863.1"/>
    </source>
</evidence>
<dbReference type="Gene3D" id="3.90.1580.10">
    <property type="entry name" value="paralog of FGE (formylglycine-generating enzyme)"/>
    <property type="match status" value="1"/>
</dbReference>
<dbReference type="InterPro" id="IPR051043">
    <property type="entry name" value="Sulfatase_Mod_Factor_Kinase"/>
</dbReference>
<keyword evidence="5" id="KW-0732">Signal</keyword>
<dbReference type="GO" id="GO:0046872">
    <property type="term" value="F:metal ion binding"/>
    <property type="evidence" value="ECO:0007669"/>
    <property type="project" value="UniProtKB-KW"/>
</dbReference>
<dbReference type="InterPro" id="IPR009056">
    <property type="entry name" value="Cyt_c-like_dom"/>
</dbReference>
<dbReference type="Proteomes" id="UP000199032">
    <property type="component" value="Unassembled WGS sequence"/>
</dbReference>
<dbReference type="InterPro" id="IPR036909">
    <property type="entry name" value="Cyt_c-like_dom_sf"/>
</dbReference>
<dbReference type="SUPFAM" id="SSF46626">
    <property type="entry name" value="Cytochrome c"/>
    <property type="match status" value="1"/>
</dbReference>
<dbReference type="InterPro" id="IPR016187">
    <property type="entry name" value="CTDL_fold"/>
</dbReference>
<evidence type="ECO:0000256" key="3">
    <source>
        <dbReference type="ARBA" id="ARBA00023004"/>
    </source>
</evidence>
<dbReference type="PANTHER" id="PTHR23150">
    <property type="entry name" value="SULFATASE MODIFYING FACTOR 1, 2"/>
    <property type="match status" value="1"/>
</dbReference>
<dbReference type="GO" id="GO:0009055">
    <property type="term" value="F:electron transfer activity"/>
    <property type="evidence" value="ECO:0007669"/>
    <property type="project" value="InterPro"/>
</dbReference>
<name>A0A0S4L849_9BACT</name>
<sequence length="400" mass="45291">MNRSTIGPLFLVIVLSLTLAEPSAQSEQLMPLDPVPPDYADKRMPTGWWTDLKIIKEGKDIYFGDVHPLVACNSCHGQDGRPVNSGGGLRDQKHTSRFSDSYWYWRVAEGIPKTPMVPWKALLSEDQIWKVIAFVHTFSHKGKPSQHTEFKAESRPKKVTIKDPAPMVLVPAGEFLMGSNEGNVDEKPAHQVYLDAYYIDKHEVTIGQYGEFLDVNSFDPPPLWTTMAQPSYENRPVVNVDWKDASNYCKWAGKRLPTEAEWEKAARGTDGRLYPWGNDPPSPARANFGKERDKWNNHEALVPVGQMKEGKSPYGVYDLAGNVWEWVNDWYDPDYYAASPSRNPQGPANGKFKVIRGGSWDLAPERLRSVQRDLNIPTTTDYDSPAYRNFNSGFRCARNP</sequence>
<dbReference type="PROSITE" id="PS51007">
    <property type="entry name" value="CYTC"/>
    <property type="match status" value="1"/>
</dbReference>
<reference evidence="7 8" key="1">
    <citation type="submission" date="2015-10" db="EMBL/GenBank/DDBJ databases">
        <authorList>
            <person name="Gilbert D.G."/>
        </authorList>
    </citation>
    <scope>NUCLEOTIDE SEQUENCE [LARGE SCALE GENOMIC DNA]</scope>
    <source>
        <strain evidence="7">COMA1</strain>
    </source>
</reference>
<proteinExistence type="predicted"/>
<dbReference type="InterPro" id="IPR005532">
    <property type="entry name" value="SUMF_dom"/>
</dbReference>
<accession>A0A0S4L849</accession>
<dbReference type="Pfam" id="PF13442">
    <property type="entry name" value="Cytochrome_CBB3"/>
    <property type="match status" value="1"/>
</dbReference>
<evidence type="ECO:0000259" key="6">
    <source>
        <dbReference type="PROSITE" id="PS51007"/>
    </source>
</evidence>
<gene>
    <name evidence="7" type="ORF">COMA1_11381</name>
</gene>
<protein>
    <recommendedName>
        <fullName evidence="6">Cytochrome c domain-containing protein</fullName>
    </recommendedName>
</protein>
<keyword evidence="1 4" id="KW-0349">Heme</keyword>
<evidence type="ECO:0000313" key="8">
    <source>
        <dbReference type="Proteomes" id="UP000199032"/>
    </source>
</evidence>
<keyword evidence="8" id="KW-1185">Reference proteome</keyword>
<evidence type="ECO:0000256" key="4">
    <source>
        <dbReference type="PROSITE-ProRule" id="PRU00433"/>
    </source>
</evidence>
<dbReference type="InterPro" id="IPR042095">
    <property type="entry name" value="SUMF_sf"/>
</dbReference>
<dbReference type="GO" id="GO:0120147">
    <property type="term" value="F:formylglycine-generating oxidase activity"/>
    <property type="evidence" value="ECO:0007669"/>
    <property type="project" value="TreeGrafter"/>
</dbReference>
<dbReference type="EMBL" id="CZQA01000001">
    <property type="protein sequence ID" value="CUS33863.1"/>
    <property type="molecule type" value="Genomic_DNA"/>
</dbReference>
<feature type="chain" id="PRO_5006623801" description="Cytochrome c domain-containing protein" evidence="5">
    <location>
        <begin position="21"/>
        <end position="400"/>
    </location>
</feature>
<dbReference type="Pfam" id="PF03781">
    <property type="entry name" value="FGE-sulfatase"/>
    <property type="match status" value="1"/>
</dbReference>
<dbReference type="AlphaFoldDB" id="A0A0S4L849"/>
<dbReference type="RefSeq" id="WP_090745542.1">
    <property type="nucleotide sequence ID" value="NZ_CZQA01000001.1"/>
</dbReference>
<feature type="domain" description="Cytochrome c" evidence="6">
    <location>
        <begin position="53"/>
        <end position="139"/>
    </location>
</feature>
<keyword evidence="3 4" id="KW-0408">Iron</keyword>
<keyword evidence="2 4" id="KW-0479">Metal-binding</keyword>
<feature type="signal peptide" evidence="5">
    <location>
        <begin position="1"/>
        <end position="20"/>
    </location>
</feature>
<evidence type="ECO:0000256" key="2">
    <source>
        <dbReference type="ARBA" id="ARBA00022723"/>
    </source>
</evidence>
<evidence type="ECO:0000256" key="5">
    <source>
        <dbReference type="SAM" id="SignalP"/>
    </source>
</evidence>